<feature type="region of interest" description="Disordered" evidence="1">
    <location>
        <begin position="1"/>
        <end position="72"/>
    </location>
</feature>
<evidence type="ECO:0000256" key="2">
    <source>
        <dbReference type="SAM" id="Phobius"/>
    </source>
</evidence>
<evidence type="ECO:0000313" key="3">
    <source>
        <dbReference type="EMBL" id="AXI75849.1"/>
    </source>
</evidence>
<accession>A0AAD0QCP1</accession>
<keyword evidence="2" id="KW-0472">Membrane</keyword>
<dbReference type="Proteomes" id="UP000253779">
    <property type="component" value="Chromosome"/>
</dbReference>
<dbReference type="KEGG" id="scav:CVT27_16015"/>
<feature type="transmembrane region" description="Helical" evidence="2">
    <location>
        <begin position="90"/>
        <end position="108"/>
    </location>
</feature>
<dbReference type="RefSeq" id="WP_114934140.1">
    <property type="nucleotide sequence ID" value="NZ_CP024957.1"/>
</dbReference>
<gene>
    <name evidence="3" type="ORF">DTW94_16190</name>
</gene>
<evidence type="ECO:0000313" key="4">
    <source>
        <dbReference type="Proteomes" id="UP000253779"/>
    </source>
</evidence>
<protein>
    <submittedName>
        <fullName evidence="3">Uncharacterized protein</fullName>
    </submittedName>
</protein>
<keyword evidence="2" id="KW-1133">Transmembrane helix</keyword>
<name>A0AAD0QCP1_9ACTN</name>
<dbReference type="EMBL" id="CP030930">
    <property type="protein sequence ID" value="AXI75849.1"/>
    <property type="molecule type" value="Genomic_DNA"/>
</dbReference>
<evidence type="ECO:0000256" key="1">
    <source>
        <dbReference type="SAM" id="MobiDB-lite"/>
    </source>
</evidence>
<proteinExistence type="predicted"/>
<keyword evidence="2" id="KW-0812">Transmembrane</keyword>
<sequence>MSGSTAPLAGREAGAGKARPGRSLTPLELAQAEGRAEQEPPQEPAAEADEPDTAPAGLQDFTPPPDAFTDPAARAARALDAAAVRQVQQVSLGTGIALVGLGLAFLAFRLRRVN</sequence>
<reference evidence="3 4" key="1">
    <citation type="submission" date="2018-07" db="EMBL/GenBank/DDBJ databases">
        <title>Complete genome sequence of soil actinomycete Streptomyces cavourensis tj430.</title>
        <authorList>
            <person name="Wang P."/>
            <person name="Huang Y."/>
        </authorList>
    </citation>
    <scope>NUCLEOTIDE SEQUENCE [LARGE SCALE GENOMIC DNA]</scope>
    <source>
        <strain evidence="3 4">TJ430</strain>
    </source>
</reference>
<organism evidence="3 4">
    <name type="scientific">Streptomyces cavourensis</name>
    <dbReference type="NCBI Taxonomy" id="67258"/>
    <lineage>
        <taxon>Bacteria</taxon>
        <taxon>Bacillati</taxon>
        <taxon>Actinomycetota</taxon>
        <taxon>Actinomycetes</taxon>
        <taxon>Kitasatosporales</taxon>
        <taxon>Streptomycetaceae</taxon>
        <taxon>Streptomyces</taxon>
    </lineage>
</organism>
<dbReference type="AlphaFoldDB" id="A0AAD0QCP1"/>